<protein>
    <submittedName>
        <fullName evidence="5">Uncharacterized protein</fullName>
    </submittedName>
</protein>
<dbReference type="InterPro" id="IPR056884">
    <property type="entry name" value="NPHP3-like_N"/>
</dbReference>
<dbReference type="Proteomes" id="UP000288168">
    <property type="component" value="Unassembled WGS sequence"/>
</dbReference>
<dbReference type="SUPFAM" id="SSF52540">
    <property type="entry name" value="P-loop containing nucleoside triphosphate hydrolases"/>
    <property type="match status" value="1"/>
</dbReference>
<evidence type="ECO:0000313" key="6">
    <source>
        <dbReference type="Proteomes" id="UP000288168"/>
    </source>
</evidence>
<comment type="caution">
    <text evidence="5">The sequence shown here is derived from an EMBL/GenBank/DDBJ whole genome shotgun (WGS) entry which is preliminary data.</text>
</comment>
<dbReference type="Pfam" id="PF25053">
    <property type="entry name" value="DUF7791"/>
    <property type="match status" value="1"/>
</dbReference>
<organism evidence="5 6">
    <name type="scientific">Fusarium duplospermum</name>
    <dbReference type="NCBI Taxonomy" id="1325734"/>
    <lineage>
        <taxon>Eukaryota</taxon>
        <taxon>Fungi</taxon>
        <taxon>Dikarya</taxon>
        <taxon>Ascomycota</taxon>
        <taxon>Pezizomycotina</taxon>
        <taxon>Sordariomycetes</taxon>
        <taxon>Hypocreomycetidae</taxon>
        <taxon>Hypocreales</taxon>
        <taxon>Nectriaceae</taxon>
        <taxon>Fusarium</taxon>
        <taxon>Fusarium solani species complex</taxon>
    </lineage>
</organism>
<evidence type="ECO:0000313" key="5">
    <source>
        <dbReference type="EMBL" id="RSL43884.1"/>
    </source>
</evidence>
<feature type="domain" description="Prion-inhibition and propagation HeLo" evidence="2">
    <location>
        <begin position="15"/>
        <end position="213"/>
    </location>
</feature>
<name>A0A428NSX0_9HYPO</name>
<dbReference type="PANTHER" id="PTHR10039:SF5">
    <property type="entry name" value="NACHT DOMAIN-CONTAINING PROTEIN"/>
    <property type="match status" value="1"/>
</dbReference>
<evidence type="ECO:0000259" key="3">
    <source>
        <dbReference type="Pfam" id="PF24883"/>
    </source>
</evidence>
<dbReference type="Pfam" id="PF14479">
    <property type="entry name" value="HeLo"/>
    <property type="match status" value="1"/>
</dbReference>
<evidence type="ECO:0000259" key="4">
    <source>
        <dbReference type="Pfam" id="PF25053"/>
    </source>
</evidence>
<keyword evidence="6" id="KW-1185">Reference proteome</keyword>
<dbReference type="EMBL" id="NKCI01000309">
    <property type="protein sequence ID" value="RSL43884.1"/>
    <property type="molecule type" value="Genomic_DNA"/>
</dbReference>
<dbReference type="InterPro" id="IPR056693">
    <property type="entry name" value="DUF7791"/>
</dbReference>
<evidence type="ECO:0000256" key="1">
    <source>
        <dbReference type="ARBA" id="ARBA00022737"/>
    </source>
</evidence>
<feature type="domain" description="DUF7791" evidence="4">
    <location>
        <begin position="561"/>
        <end position="683"/>
    </location>
</feature>
<dbReference type="Pfam" id="PF24883">
    <property type="entry name" value="NPHP3_N"/>
    <property type="match status" value="1"/>
</dbReference>
<proteinExistence type="predicted"/>
<dbReference type="Gene3D" id="1.20.120.1020">
    <property type="entry name" value="Prion-inhibition and propagation, HeLo domain"/>
    <property type="match status" value="1"/>
</dbReference>
<reference evidence="5 6" key="1">
    <citation type="submission" date="2017-06" db="EMBL/GenBank/DDBJ databases">
        <title>Comparative genomic analysis of Ambrosia Fusariam Clade fungi.</title>
        <authorList>
            <person name="Stajich J.E."/>
            <person name="Carrillo J."/>
            <person name="Kijimoto T."/>
            <person name="Eskalen A."/>
            <person name="O'Donnell K."/>
            <person name="Kasson M."/>
        </authorList>
    </citation>
    <scope>NUCLEOTIDE SEQUENCE [LARGE SCALE GENOMIC DNA]</scope>
    <source>
        <strain evidence="5 6">NRRL62584</strain>
    </source>
</reference>
<gene>
    <name evidence="5" type="ORF">CEP54_014906</name>
</gene>
<evidence type="ECO:0000259" key="2">
    <source>
        <dbReference type="Pfam" id="PF14479"/>
    </source>
</evidence>
<dbReference type="InterPro" id="IPR029498">
    <property type="entry name" value="HeLo_dom"/>
</dbReference>
<feature type="domain" description="Nephrocystin 3-like N-terminal" evidence="3">
    <location>
        <begin position="281"/>
        <end position="451"/>
    </location>
</feature>
<keyword evidence="1" id="KW-0677">Repeat</keyword>
<dbReference type="AlphaFoldDB" id="A0A428NSX0"/>
<accession>A0A428NSX0</accession>
<dbReference type="PANTHER" id="PTHR10039">
    <property type="entry name" value="AMELOGENIN"/>
    <property type="match status" value="1"/>
</dbReference>
<dbReference type="InterPro" id="IPR038305">
    <property type="entry name" value="HeLo_sf"/>
</dbReference>
<dbReference type="OrthoDB" id="443402at2759"/>
<sequence length="896" mass="102093">MVLSVTSIKPENARIAGAFKAYLDVISNISATKALGHEWNVLQAKLDIERALLLQWTEKVKLLEDGYDKCLDNLSIHEQIFRLFRNALVVFMDKPQIRFKYQLMCHEQDESLPDSTYLPSSPVLSGPRLEHFNNEFLRLRLRALVIPDGLSSSTNAPYRRVATCASGFDRLVQGVRELVNTLNKFASSPNCLECASQMAKEDVRRCKNMDDMRHVRDAAMGVRDNIAHAAGDLITHLARRRVLRNLWFRGMAERKMNLREPHPDTFEWALKPPAIDADWDDLAEWLVSGSDIYWVCGKAGAGKSTFLKHIFDHPDTRRYLDVWGEDEPVSLGSYFFWTQGTVEQRTREGMARAILFHILSEIPALIPAVLPTMWYHASEGVILESYESLPLPSVPEVRMAFQKLAEPGVLDRKFCFVVDALDEYSGDESRAVAFIQLLCTSSKVKVIASSRPHPVFVDSFADTPKMHLHHLTGGDILQYVQDKVDDHPYMRVLRDVDETLALILIETLAEKASGVFLWGVLGTRALLQGFDAYECMRDLEDRVQAIPEDLPDVYAHMLSLVEPRFREQAAKVLRVCYKSKNSRSAECERGRMWTVGLAAVDDKGMDFDNFELHSERTLGARHRQCLTLEKRLASRCGGLLEVIRSEPDDMDGCFCGTPESHPNHDTLIDSSIEFIHRTAFEWLGGLNSMTVPWAELRDRDFGENAALASLSWQQARVSYELGAPFGRTDISLANCMMNIQNAEKFSPEFANNMMKKIKNLVIDNRLKRGENWHFTFCCKTESAVTERLETLYFAVAMGMVNFVRYYIKENPEGGSMREMELKHGLNWWRVVADRTLICNFLEPHYETIQALSPPGQMLLYLSQIGCPVPRRELNHHVKPEDLASFRNLSIIEEPPH</sequence>
<dbReference type="InterPro" id="IPR027417">
    <property type="entry name" value="P-loop_NTPase"/>
</dbReference>